<evidence type="ECO:0000256" key="5">
    <source>
        <dbReference type="ARBA" id="ARBA00022692"/>
    </source>
</evidence>
<comment type="similarity">
    <text evidence="2 8">Belongs to the major facilitator superfamily. Bcr/CmlA family.</text>
</comment>
<dbReference type="Gene3D" id="1.20.1720.10">
    <property type="entry name" value="Multidrug resistance protein D"/>
    <property type="match status" value="1"/>
</dbReference>
<dbReference type="NCBIfam" id="TIGR00710">
    <property type="entry name" value="efflux_Bcr_CflA"/>
    <property type="match status" value="1"/>
</dbReference>
<evidence type="ECO:0000313" key="11">
    <source>
        <dbReference type="Proteomes" id="UP000028002"/>
    </source>
</evidence>
<evidence type="ECO:0000256" key="8">
    <source>
        <dbReference type="RuleBase" id="RU365088"/>
    </source>
</evidence>
<feature type="transmembrane region" description="Helical" evidence="8">
    <location>
        <begin position="337"/>
        <end position="363"/>
    </location>
</feature>
<dbReference type="PRINTS" id="PR01036">
    <property type="entry name" value="TCRTETB"/>
</dbReference>
<dbReference type="Proteomes" id="UP000028002">
    <property type="component" value="Unassembled WGS sequence"/>
</dbReference>
<dbReference type="InterPro" id="IPR004812">
    <property type="entry name" value="Efflux_drug-R_Bcr/CmlA"/>
</dbReference>
<feature type="transmembrane region" description="Helical" evidence="8">
    <location>
        <begin position="279"/>
        <end position="300"/>
    </location>
</feature>
<dbReference type="Pfam" id="PF07690">
    <property type="entry name" value="MFS_1"/>
    <property type="match status" value="1"/>
</dbReference>
<keyword evidence="7 8" id="KW-0472">Membrane</keyword>
<accession>A0A081RZS1</accession>
<keyword evidence="5 8" id="KW-0812">Transmembrane</keyword>
<keyword evidence="6 8" id="KW-1133">Transmembrane helix</keyword>
<evidence type="ECO:0000256" key="4">
    <source>
        <dbReference type="ARBA" id="ARBA00022475"/>
    </source>
</evidence>
<feature type="transmembrane region" description="Helical" evidence="8">
    <location>
        <begin position="248"/>
        <end position="267"/>
    </location>
</feature>
<dbReference type="PANTHER" id="PTHR23502">
    <property type="entry name" value="MAJOR FACILITATOR SUPERFAMILY"/>
    <property type="match status" value="1"/>
</dbReference>
<dbReference type="RefSeq" id="WP_051769277.1">
    <property type="nucleotide sequence ID" value="NZ_CAWLUD010000014.1"/>
</dbReference>
<feature type="transmembrane region" description="Helical" evidence="8">
    <location>
        <begin position="101"/>
        <end position="122"/>
    </location>
</feature>
<evidence type="ECO:0000259" key="9">
    <source>
        <dbReference type="PROSITE" id="PS50850"/>
    </source>
</evidence>
<dbReference type="PATRIC" id="fig|1393735.3.peg.1183"/>
<feature type="transmembrane region" description="Helical" evidence="8">
    <location>
        <begin position="306"/>
        <end position="325"/>
    </location>
</feature>
<organism evidence="10 11">
    <name type="scientific">Photorhabdus temperata subsp. temperata Meg1</name>
    <dbReference type="NCBI Taxonomy" id="1393735"/>
    <lineage>
        <taxon>Bacteria</taxon>
        <taxon>Pseudomonadati</taxon>
        <taxon>Pseudomonadota</taxon>
        <taxon>Gammaproteobacteria</taxon>
        <taxon>Enterobacterales</taxon>
        <taxon>Morganellaceae</taxon>
        <taxon>Photorhabdus</taxon>
    </lineage>
</organism>
<evidence type="ECO:0000256" key="6">
    <source>
        <dbReference type="ARBA" id="ARBA00022989"/>
    </source>
</evidence>
<feature type="transmembrane region" description="Helical" evidence="8">
    <location>
        <begin position="369"/>
        <end position="389"/>
    </location>
</feature>
<feature type="transmembrane region" description="Helical" evidence="8">
    <location>
        <begin position="214"/>
        <end position="233"/>
    </location>
</feature>
<keyword evidence="8" id="KW-0997">Cell inner membrane</keyword>
<dbReference type="PANTHER" id="PTHR23502:SF162">
    <property type="entry name" value="INNER MEMBRANE TRANSPORT PROTEIN YDHC"/>
    <property type="match status" value="1"/>
</dbReference>
<sequence length="411" mass="44562">MNNKSSSLLFIVLMAFLSMGGLVSSDIFLPALSKMGNYYHVSESSIQSAIAIFLFGIAFSQLIYGPLSDCLGRKMVLISGMIIWLISTIGIFYSTHISELLLLRLFQGIGACAGITLSRAIISDLMGKEEAANFYLIIFPFVGMSPAVAPMIGGMLSEYYGWKACFLFLTLFITATLILCLLVLKESLPINKRQKLSVKNVLVSTYQVIINKEFLYYAAIPCFAYTAYFSYLIESPFILTAMGLPEKYVGYTYIMLSLSYVLGNLTAKKLSRQQGVRKTISHGYLIFAVGGIAFTIQMFFSSYPLITSVLTISVLTFGNGFLLPLGTASAIATHSQAAGAASSVMGTLQLGSAGLASLLIGYISHHEPIKVASIITVVSLVGSIIYITGNRGDKEISEKQTIETKIGMKNG</sequence>
<dbReference type="InterPro" id="IPR011701">
    <property type="entry name" value="MFS"/>
</dbReference>
<dbReference type="PROSITE" id="PS50850">
    <property type="entry name" value="MFS"/>
    <property type="match status" value="1"/>
</dbReference>
<feature type="transmembrane region" description="Helical" evidence="8">
    <location>
        <begin position="76"/>
        <end position="95"/>
    </location>
</feature>
<name>A0A081RZS1_PHOTE</name>
<proteinExistence type="inferred from homology"/>
<feature type="transmembrane region" description="Helical" evidence="8">
    <location>
        <begin position="134"/>
        <end position="153"/>
    </location>
</feature>
<feature type="transmembrane region" description="Helical" evidence="8">
    <location>
        <begin position="159"/>
        <end position="184"/>
    </location>
</feature>
<evidence type="ECO:0000256" key="7">
    <source>
        <dbReference type="ARBA" id="ARBA00023136"/>
    </source>
</evidence>
<gene>
    <name evidence="10" type="ORF">MEG1DRAFT_01145</name>
</gene>
<dbReference type="InterPro" id="IPR036259">
    <property type="entry name" value="MFS_trans_sf"/>
</dbReference>
<feature type="domain" description="Major facilitator superfamily (MFS) profile" evidence="9">
    <location>
        <begin position="7"/>
        <end position="391"/>
    </location>
</feature>
<dbReference type="GO" id="GO:0005886">
    <property type="term" value="C:plasma membrane"/>
    <property type="evidence" value="ECO:0007669"/>
    <property type="project" value="UniProtKB-SubCell"/>
</dbReference>
<dbReference type="SUPFAM" id="SSF103473">
    <property type="entry name" value="MFS general substrate transporter"/>
    <property type="match status" value="1"/>
</dbReference>
<evidence type="ECO:0000256" key="2">
    <source>
        <dbReference type="ARBA" id="ARBA00006236"/>
    </source>
</evidence>
<comment type="subcellular location">
    <subcellularLocation>
        <location evidence="8">Cell inner membrane</location>
        <topology evidence="8">Multi-pass membrane protein</topology>
    </subcellularLocation>
    <subcellularLocation>
        <location evidence="1">Cell membrane</location>
        <topology evidence="1">Multi-pass membrane protein</topology>
    </subcellularLocation>
</comment>
<dbReference type="CDD" id="cd17320">
    <property type="entry name" value="MFS_MdfA_MDR_like"/>
    <property type="match status" value="1"/>
</dbReference>
<reference evidence="10 11" key="1">
    <citation type="submission" date="2014-03" db="EMBL/GenBank/DDBJ databases">
        <title>Draft Genome of Photorhabdus temperata Meg1.</title>
        <authorList>
            <person name="Hurst S.G.IV."/>
            <person name="Morris K."/>
            <person name="Thomas K."/>
            <person name="Tisa L.S."/>
        </authorList>
    </citation>
    <scope>NUCLEOTIDE SEQUENCE [LARGE SCALE GENOMIC DNA]</scope>
    <source>
        <strain evidence="10 11">Meg1</strain>
    </source>
</reference>
<dbReference type="GO" id="GO:1990961">
    <property type="term" value="P:xenobiotic detoxification by transmembrane export across the plasma membrane"/>
    <property type="evidence" value="ECO:0007669"/>
    <property type="project" value="InterPro"/>
</dbReference>
<keyword evidence="3 8" id="KW-0813">Transport</keyword>
<evidence type="ECO:0000256" key="1">
    <source>
        <dbReference type="ARBA" id="ARBA00004651"/>
    </source>
</evidence>
<comment type="caution">
    <text evidence="8">Lacks conserved residue(s) required for the propagation of feature annotation.</text>
</comment>
<comment type="caution">
    <text evidence="10">The sequence shown here is derived from an EMBL/GenBank/DDBJ whole genome shotgun (WGS) entry which is preliminary data.</text>
</comment>
<keyword evidence="4" id="KW-1003">Cell membrane</keyword>
<evidence type="ECO:0000313" key="10">
    <source>
        <dbReference type="EMBL" id="KER04174.1"/>
    </source>
</evidence>
<evidence type="ECO:0000256" key="3">
    <source>
        <dbReference type="ARBA" id="ARBA00022448"/>
    </source>
</evidence>
<feature type="transmembrane region" description="Helical" evidence="8">
    <location>
        <begin position="44"/>
        <end position="64"/>
    </location>
</feature>
<dbReference type="InterPro" id="IPR020846">
    <property type="entry name" value="MFS_dom"/>
</dbReference>
<dbReference type="EMBL" id="JGVH01000014">
    <property type="protein sequence ID" value="KER04174.1"/>
    <property type="molecule type" value="Genomic_DNA"/>
</dbReference>
<dbReference type="GO" id="GO:0042910">
    <property type="term" value="F:xenobiotic transmembrane transporter activity"/>
    <property type="evidence" value="ECO:0007669"/>
    <property type="project" value="InterPro"/>
</dbReference>
<protein>
    <recommendedName>
        <fullName evidence="8">Bcr/CflA family efflux transporter</fullName>
    </recommendedName>
</protein>
<dbReference type="AlphaFoldDB" id="A0A081RZS1"/>